<proteinExistence type="predicted"/>
<accession>A0ABP1XZU4</accession>
<evidence type="ECO:0000313" key="2">
    <source>
        <dbReference type="Proteomes" id="UP000041601"/>
    </source>
</evidence>
<protein>
    <submittedName>
        <fullName evidence="1">Uncharacterized protein</fullName>
    </submittedName>
</protein>
<organism evidence="1 2">
    <name type="scientific">Yersinia enterocolitica</name>
    <dbReference type="NCBI Taxonomy" id="630"/>
    <lineage>
        <taxon>Bacteria</taxon>
        <taxon>Pseudomonadati</taxon>
        <taxon>Pseudomonadota</taxon>
        <taxon>Gammaproteobacteria</taxon>
        <taxon>Enterobacterales</taxon>
        <taxon>Yersiniaceae</taxon>
        <taxon>Yersinia</taxon>
    </lineage>
</organism>
<reference evidence="1 2" key="1">
    <citation type="submission" date="2015-03" db="EMBL/GenBank/DDBJ databases">
        <authorList>
            <consortium name="Pathogen Informatics"/>
            <person name="Murphy D."/>
        </authorList>
    </citation>
    <scope>NUCLEOTIDE SEQUENCE [LARGE SCALE GENOMIC DNA]</scope>
    <source>
        <strain evidence="1 2">IP05342</strain>
    </source>
</reference>
<dbReference type="Proteomes" id="UP000041601">
    <property type="component" value="Unassembled WGS sequence"/>
</dbReference>
<keyword evidence="2" id="KW-1185">Reference proteome</keyword>
<sequence>MVSTAGDWVLLLTVIKLTHEKEAIDARTVR</sequence>
<dbReference type="EMBL" id="CPXJ01000011">
    <property type="protein sequence ID" value="CND44415.1"/>
    <property type="molecule type" value="Genomic_DNA"/>
</dbReference>
<comment type="caution">
    <text evidence="1">The sequence shown here is derived from an EMBL/GenBank/DDBJ whole genome shotgun (WGS) entry which is preliminary data.</text>
</comment>
<name>A0ABP1XZU4_YEREN</name>
<gene>
    <name evidence="1" type="ORF">ERS137959_01189</name>
</gene>
<evidence type="ECO:0000313" key="1">
    <source>
        <dbReference type="EMBL" id="CND44415.1"/>
    </source>
</evidence>